<dbReference type="InterPro" id="IPR013783">
    <property type="entry name" value="Ig-like_fold"/>
</dbReference>
<dbReference type="NCBIfam" id="TIGR04183">
    <property type="entry name" value="Por_Secre_tail"/>
    <property type="match status" value="1"/>
</dbReference>
<organism evidence="2 3">
    <name type="scientific">Pseudobacter ginsenosidimutans</name>
    <dbReference type="NCBI Taxonomy" id="661488"/>
    <lineage>
        <taxon>Bacteria</taxon>
        <taxon>Pseudomonadati</taxon>
        <taxon>Bacteroidota</taxon>
        <taxon>Chitinophagia</taxon>
        <taxon>Chitinophagales</taxon>
        <taxon>Chitinophagaceae</taxon>
        <taxon>Pseudobacter</taxon>
    </lineage>
</organism>
<gene>
    <name evidence="2" type="ORF">EV199_6027</name>
</gene>
<evidence type="ECO:0000313" key="3">
    <source>
        <dbReference type="Proteomes" id="UP000293874"/>
    </source>
</evidence>
<accession>A0A4Q7M9J1</accession>
<dbReference type="InterPro" id="IPR012334">
    <property type="entry name" value="Pectin_lyas_fold"/>
</dbReference>
<dbReference type="SMART" id="SM00710">
    <property type="entry name" value="PbH1"/>
    <property type="match status" value="18"/>
</dbReference>
<dbReference type="Gene3D" id="2.60.40.740">
    <property type="match status" value="6"/>
</dbReference>
<dbReference type="PANTHER" id="PTHR11319">
    <property type="entry name" value="G PROTEIN-COUPLED RECEPTOR-RELATED"/>
    <property type="match status" value="1"/>
</dbReference>
<sequence>MTLISILKKMKKILLRISLPVVLLCTLVAALQAQTIRYVRQGGSGNGSSWASASGNFQAMIDASSAGDQVWVAGGDYQTPAGSPFTMKEGVKIYGGFPNTGTPAWANRNFTTNITRLLGVTNPYTGNRVIENRTALTVAALLDGFTITNGYVAGSNHGGGISNIGASPTISNCIITQNAAGSEGGGLYNFGSSPVVTNCTFLSNISGKDNNGQGGAVANVYGTPVFNDCVFQNNRVLTGGAGTGGGGMYNSESNPVLTGCKFFGNKSYDGGGMFNYKSGATISNTEFSGNTSALYGGALYNYSNANIKFKNCNFNNNNSGNGGAIANGYFSELSLENCLLFGNRAIGGGGSGNGGAIHNRYAKCTITSSTITGNIGELRGGDISSEEVFSNYTVPCVVIHNSILYANSSGIDLYRNVVQIHNSIIQGHTSASSTIIIEKVNTIEGQDPLFVNAANAVGADGIWGTTDDGYRLQVLSPAVNMGNNTLLPAGVLTDFAGATRIQGGTIDMGAYESSHVLNCGSTKLYVDGSKASSGTGASWGEAFKTMSEAMHRALQCNNVAEIHVAKGTYYPTGDQSSILRDSSFLIPARGGLKLYGGYPNGGGTRNPVTNPTVLSGDIGTAGFHYDNSYHVLVMTGSLPGADSVVIDGFTVTRGYSDGGTNYYNDVLTNQHEGGGILLRVNPNIGSKVAIRNCNVVNNHANGLGGGIYVWQTTPSIINCVIADNSSGSDGGGLYNQESGTTRLINCAFIRNSCTNGAAMYNRNAAITIVNNTIFGNTASVQGGAVLNTFPGSISIQNSIVWNNGNNSISDAATLNAGYSNIQQASGVYAGTGNINADPLFVNSANAAGADGIWRTADDGLKLQNASTLINNGNPDISGLGLDPFDLQGTERVQRGRIDMGAYESPFIRCGEYNTLYVDAAVAQPGNGSSWAAAFKTLKEAFDVLNSCATINTIMVAEGTYYPTSTNDRDAAFLIPARGNVKIYGGYASGGGARDFNTYKTILSGDIGAASNIADNSYHIMVLANLASGTDSVVLDGFTFTQANGDGSGSNTINGVAVARNTGGGICLINNANYKTMIRNCRSVNNRALQGAGIYCLATSPYIVSTMLQGNSSSDNGGGISIYNSSQPVLMNVLISGNRAGYGAAVFNDNSNPYIINCTITDNWAAGDAGGFYNRLGIAELTFRNSVVYGNRNGGGAISNILNTQGGKSNFTYSLIETASVAWEAALGTDNGNNLFGDPEFVERINPTTANTPHTSGNYQAQAGSSLIDGGSSVLLPAGSWNDITGVPRTLQAYPDIGAYESPFFNCDILKIDSSKTNVLCYGAATGKASVLMLRGKSPFTYAWSNGAATAAISNLAAGDYSVTVTDANGCSISKTISIAQPAAPLDATVILNNVKCFGNSEGSASLTVSGGQAPYQYSWSNGSTASAISNLPAGVYDCTIKDANGCSIVKSVTITQPAAALNLNITKTDIVCNGQNTGIANAVISGGALPYTYEWNNNATTSSLTGLAAGTYTCTVTDGNGCIVSKSISIVEPAALSVANVVANVSCLGANNGKIELTPAGGTGSYSYSWNNGETSSSLNNLAPGTYSCIIKDAANCQASASFTITQPAAALSVTTNQSGVICYGSNAGYAGVVASGGTAPYNYLWSNGASTASVNNLSAGTYSCTVSDAAGCTDMSVFTITQNTAITLDGTVTQVACYNSNTGSVSVAASGGIAPYNYLWSTGSTADAVSGLTAGIHTCTVTDAAGCSASKTFTIAQPATALMVTVGKTDIACFNAGDGKASVIVSGGLAPYTYSWSNGGSSAQIENLVAGDYNCTITDNYGCTKVVQVSIIQPAQGLTLSIQKTDVSCNTGNNGSATANVSGGTPPYSYSWSNGGNAYYVSALFAGTFSCTVTDALGCKASETITVSEPDPLVLNPSTTNVLCYGANNGTAAVNVTGGTSPYTYNWDNGAESAAISNLAPRLYFVDVRDANGCRKWEYLNILQPAALNAQVISLNNVFCGLDNTGEALLQVSGGIAPYDYLWSNGSTAAFVQGLAVGDHSCVITDANGCVVNKQVTINNLVLSGNKIFVDKSVAVSGNGSSWSQAFKHLSDAFKAAASCSGIDSILVAKGTYTPLGGSATGNRDSAFLFRQSGGLKLIGGYPSGGGLRDIDANATVLSGEIRNPGNGDNSHHVLVIAGISSASDSIVIDGVSVIRGYGGNGANYFYNGVELSNSNGMGLYLVNNNIEAGKIAIRNCRFADHFTFGSGAAIHNEQSAPSVIHCSFSGNIAVYGQGGAIMNQQSPKTLIANCEFSNNEASSGGAIYNSQNSDAKIDQCRFLDNTASFGGAIGNEHSAPVITNCFIAGNKSGNTLGGAGIGNNNASPVIINTHFIRNIATNGYGGGLSNFINSTATVTNCNFYGNEGTGGTGAIYNYGSHLTIRNSISYGNDGGITNDNGSTTSASYSLIEYWSGGGTGNLNSSLDPMYVAPVYTAPYTQGDFRLKTCSPAINAGTTDTTGLNLPIYEVAIGLPRIQLGRIDLGPHEANSYTDANAASIPSTAASGTAFQLKDNTTWYGTDCTTLIAAVTGSGSNPVSGITTASVDMEANLLPGFVSRYYEIEPEQNGGSSSGTITLYFSQSEFSAYNTANNGTNKLPLPDKDDPEMNDDFVNIRIRKVSGAVSTTVIPHTINWNASRERWELSFDVTSFSKFYVFTENNAALPLRLLSFAVREENCTAKLSWTTAEETGVSHFEVEQSTDGTHWSFISKLKANNTTGEHKYNAEVNIDVQMNFYRLKMVDIDGTTTYSKIVRLTAPAGCSARKIKLFPNPADNIIYLEKANPGDQYTVYDNAGRIVLQGRISKAVQDINVANLVMGMYTVTVVNRTGGIQAFKFVKR</sequence>
<dbReference type="InterPro" id="IPR025667">
    <property type="entry name" value="SprB_repeat"/>
</dbReference>
<proteinExistence type="predicted"/>
<dbReference type="Pfam" id="PF13229">
    <property type="entry name" value="Beta_helix"/>
    <property type="match status" value="3"/>
</dbReference>
<keyword evidence="3" id="KW-1185">Reference proteome</keyword>
<evidence type="ECO:0000313" key="2">
    <source>
        <dbReference type="EMBL" id="RZS63927.1"/>
    </source>
</evidence>
<dbReference type="Proteomes" id="UP000293874">
    <property type="component" value="Unassembled WGS sequence"/>
</dbReference>
<dbReference type="Gene3D" id="2.160.20.10">
    <property type="entry name" value="Single-stranded right-handed beta-helix, Pectin lyase-like"/>
    <property type="match status" value="5"/>
</dbReference>
<dbReference type="Pfam" id="PF18962">
    <property type="entry name" value="Por_Secre_tail"/>
    <property type="match status" value="1"/>
</dbReference>
<dbReference type="NCBIfam" id="NF041518">
    <property type="entry name" value="choice_anch_Q"/>
    <property type="match status" value="1"/>
</dbReference>
<dbReference type="InterPro" id="IPR007110">
    <property type="entry name" value="Ig-like_dom"/>
</dbReference>
<dbReference type="InterPro" id="IPR026444">
    <property type="entry name" value="Secre_tail"/>
</dbReference>
<comment type="caution">
    <text evidence="2">The sequence shown here is derived from an EMBL/GenBank/DDBJ whole genome shotgun (WGS) entry which is preliminary data.</text>
</comment>
<protein>
    <submittedName>
        <fullName evidence="2">Putative secreted protein (Por secretion system target)</fullName>
    </submittedName>
</protein>
<dbReference type="EMBL" id="SGXA01000007">
    <property type="protein sequence ID" value="RZS63927.1"/>
    <property type="molecule type" value="Genomic_DNA"/>
</dbReference>
<dbReference type="InterPro" id="IPR043504">
    <property type="entry name" value="Peptidase_S1_PA_chymotrypsin"/>
</dbReference>
<evidence type="ECO:0000259" key="1">
    <source>
        <dbReference type="PROSITE" id="PS50835"/>
    </source>
</evidence>
<dbReference type="InterPro" id="IPR006626">
    <property type="entry name" value="PbH1"/>
</dbReference>
<reference evidence="2 3" key="1">
    <citation type="submission" date="2019-02" db="EMBL/GenBank/DDBJ databases">
        <title>Genomic Encyclopedia of Type Strains, Phase IV (KMG-IV): sequencing the most valuable type-strain genomes for metagenomic binning, comparative biology and taxonomic classification.</title>
        <authorList>
            <person name="Goeker M."/>
        </authorList>
    </citation>
    <scope>NUCLEOTIDE SEQUENCE [LARGE SCALE GENOMIC DNA]</scope>
    <source>
        <strain evidence="2 3">DSM 18116</strain>
    </source>
</reference>
<dbReference type="Gene3D" id="2.40.10.10">
    <property type="entry name" value="Trypsin-like serine proteases"/>
    <property type="match status" value="1"/>
</dbReference>
<dbReference type="Pfam" id="PF13573">
    <property type="entry name" value="SprB"/>
    <property type="match status" value="10"/>
</dbReference>
<dbReference type="InterPro" id="IPR011050">
    <property type="entry name" value="Pectin_lyase_fold/virulence"/>
</dbReference>
<dbReference type="SUPFAM" id="SSF51126">
    <property type="entry name" value="Pectin lyase-like"/>
    <property type="match status" value="5"/>
</dbReference>
<feature type="domain" description="Ig-like" evidence="1">
    <location>
        <begin position="1835"/>
        <end position="1909"/>
    </location>
</feature>
<dbReference type="Gene3D" id="2.60.40.10">
    <property type="entry name" value="Immunoglobulins"/>
    <property type="match status" value="1"/>
</dbReference>
<dbReference type="PROSITE" id="PS50835">
    <property type="entry name" value="IG_LIKE"/>
    <property type="match status" value="1"/>
</dbReference>
<name>A0A4Q7M9J1_9BACT</name>
<dbReference type="InterPro" id="IPR039448">
    <property type="entry name" value="Beta_helix"/>
</dbReference>
<dbReference type="PANTHER" id="PTHR11319:SF35">
    <property type="entry name" value="OUTER MEMBRANE PROTEIN PMPC-RELATED"/>
    <property type="match status" value="1"/>
</dbReference>
<dbReference type="InterPro" id="IPR059226">
    <property type="entry name" value="Choice_anch_Q_dom"/>
</dbReference>